<evidence type="ECO:0000256" key="4">
    <source>
        <dbReference type="ARBA" id="ARBA00023306"/>
    </source>
</evidence>
<dbReference type="GO" id="GO:0010974">
    <property type="term" value="P:negative regulation of division septum assembly"/>
    <property type="evidence" value="ECO:0007669"/>
    <property type="project" value="InterPro"/>
</dbReference>
<comment type="subunit">
    <text evidence="5">Homodimer. Interacts with FtsZ.</text>
</comment>
<dbReference type="InterPro" id="IPR009057">
    <property type="entry name" value="Homeodomain-like_sf"/>
</dbReference>
<proteinExistence type="inferred from homology"/>
<evidence type="ECO:0000256" key="5">
    <source>
        <dbReference type="HAMAP-Rule" id="MF_01839"/>
    </source>
</evidence>
<dbReference type="GO" id="GO:0051301">
    <property type="term" value="P:cell division"/>
    <property type="evidence" value="ECO:0007669"/>
    <property type="project" value="UniProtKB-KW"/>
</dbReference>
<dbReference type="Pfam" id="PF00440">
    <property type="entry name" value="TetR_N"/>
    <property type="match status" value="1"/>
</dbReference>
<comment type="subcellular location">
    <subcellularLocation>
        <location evidence="5">Cytoplasm</location>
        <location evidence="5">Nucleoid</location>
    </subcellularLocation>
</comment>
<dbReference type="SUPFAM" id="SSF46689">
    <property type="entry name" value="Homeodomain-like"/>
    <property type="match status" value="1"/>
</dbReference>
<dbReference type="InterPro" id="IPR054580">
    <property type="entry name" value="SlmA-like_C"/>
</dbReference>
<dbReference type="InterPro" id="IPR023769">
    <property type="entry name" value="NO_SlmA"/>
</dbReference>
<dbReference type="InterPro" id="IPR001647">
    <property type="entry name" value="HTH_TetR"/>
</dbReference>
<dbReference type="PANTHER" id="PTHR43479:SF11">
    <property type="entry name" value="ACREF_ENVCD OPERON REPRESSOR-RELATED"/>
    <property type="match status" value="1"/>
</dbReference>
<dbReference type="PROSITE" id="PS50977">
    <property type="entry name" value="HTH_TETR_2"/>
    <property type="match status" value="1"/>
</dbReference>
<dbReference type="RefSeq" id="WP_228345345.1">
    <property type="nucleotide sequence ID" value="NZ_CP045550.1"/>
</dbReference>
<dbReference type="Proteomes" id="UP000596074">
    <property type="component" value="Chromosome"/>
</dbReference>
<comment type="similarity">
    <text evidence="5">Belongs to the nucleoid occlusion factor SlmA family.</text>
</comment>
<dbReference type="InterPro" id="IPR050624">
    <property type="entry name" value="HTH-type_Tx_Regulator"/>
</dbReference>
<keyword evidence="1 5" id="KW-0963">Cytoplasm</keyword>
<dbReference type="SUPFAM" id="SSF48498">
    <property type="entry name" value="Tetracyclin repressor-like, C-terminal domain"/>
    <property type="match status" value="1"/>
</dbReference>
<dbReference type="PANTHER" id="PTHR43479">
    <property type="entry name" value="ACREF/ENVCD OPERON REPRESSOR-RELATED"/>
    <property type="match status" value="1"/>
</dbReference>
<dbReference type="Gene3D" id="1.10.357.10">
    <property type="entry name" value="Tetracycline Repressor, domain 2"/>
    <property type="match status" value="1"/>
</dbReference>
<dbReference type="Pfam" id="PF22276">
    <property type="entry name" value="SlmA-like_C"/>
    <property type="match status" value="1"/>
</dbReference>
<dbReference type="GO" id="GO:0043590">
    <property type="term" value="C:bacterial nucleoid"/>
    <property type="evidence" value="ECO:0007669"/>
    <property type="project" value="UniProtKB-UniRule"/>
</dbReference>
<dbReference type="AlphaFoldDB" id="A0A9E8FMB3"/>
<evidence type="ECO:0000256" key="1">
    <source>
        <dbReference type="ARBA" id="ARBA00022490"/>
    </source>
</evidence>
<keyword evidence="4 5" id="KW-0131">Cell cycle</keyword>
<keyword evidence="2 5" id="KW-0132">Cell division</keyword>
<dbReference type="GO" id="GO:0043565">
    <property type="term" value="F:sequence-specific DNA binding"/>
    <property type="evidence" value="ECO:0007669"/>
    <property type="project" value="UniProtKB-UniRule"/>
</dbReference>
<evidence type="ECO:0000256" key="3">
    <source>
        <dbReference type="ARBA" id="ARBA00023125"/>
    </source>
</evidence>
<dbReference type="GO" id="GO:0005737">
    <property type="term" value="C:cytoplasm"/>
    <property type="evidence" value="ECO:0007669"/>
    <property type="project" value="UniProtKB-UniRule"/>
</dbReference>
<gene>
    <name evidence="5 6" type="primary">slmA</name>
    <name evidence="6" type="ORF">GJQ55_12680</name>
</gene>
<evidence type="ECO:0000256" key="2">
    <source>
        <dbReference type="ARBA" id="ARBA00022618"/>
    </source>
</evidence>
<dbReference type="NCBIfam" id="NF007015">
    <property type="entry name" value="PRK09480.1"/>
    <property type="match status" value="1"/>
</dbReference>
<dbReference type="InterPro" id="IPR036271">
    <property type="entry name" value="Tet_transcr_reg_TetR-rel_C_sf"/>
</dbReference>
<dbReference type="KEGG" id="vcw:GJQ55_12680"/>
<comment type="function">
    <text evidence="5">Required for nucleoid occlusion (NO) phenomenon, which prevents Z-ring formation and cell division over the nucleoid. Acts as a DNA-associated cell division inhibitor that binds simultaneously chromosomal DNA and FtsZ, and disrupts the assembly of FtsZ polymers. SlmA-DNA-binding sequences (SBS) are dispersed on non-Ter regions of the chromosome, preventing FtsZ polymerization at these regions.</text>
</comment>
<dbReference type="EMBL" id="CP046056">
    <property type="protein sequence ID" value="QQD25277.1"/>
    <property type="molecule type" value="Genomic_DNA"/>
</dbReference>
<dbReference type="HAMAP" id="MF_01839">
    <property type="entry name" value="NO_factor_SlmA"/>
    <property type="match status" value="1"/>
</dbReference>
<accession>A0A9E8FMB3</accession>
<name>A0A9E8FMB3_9GAMM</name>
<reference evidence="6 7" key="1">
    <citation type="submission" date="2019-11" db="EMBL/GenBank/DDBJ databases">
        <title>Venatorbacter sp. nov. a predator of Campylobacter and other Gram-negative bacteria.</title>
        <authorList>
            <person name="Saeedi A."/>
            <person name="Cummings N.J."/>
            <person name="Connerton I.F."/>
            <person name="Connerton P.L."/>
        </authorList>
    </citation>
    <scope>NUCLEOTIDE SEQUENCE [LARGE SCALE GENOMIC DNA]</scope>
    <source>
        <strain evidence="6">XL5</strain>
    </source>
</reference>
<protein>
    <recommendedName>
        <fullName evidence="5">Nucleoid occlusion factor SlmA</fullName>
    </recommendedName>
</protein>
<evidence type="ECO:0000313" key="6">
    <source>
        <dbReference type="EMBL" id="QQD25277.1"/>
    </source>
</evidence>
<sequence>MTETGDKLSRRDQILQALVTMLENNPGARITTANLAKEVGVSEAALYRHFPSKAKMFEGLIAFIEETVFSRITRIMQDFERADDRCEKTLTLVLTFAEKNPGLCRLLSGDALAGETERLRDRMQQFFDRIEAQLKQILREAEMREGKVPVQTASAAANLLTALLEGRIRQYVRSEFKALPTTYWDEQWPMLRVSLLRDKDLSRMPV</sequence>
<organism evidence="6 7">
    <name type="scientific">Venatoribacter cucullus</name>
    <dbReference type="NCBI Taxonomy" id="2661630"/>
    <lineage>
        <taxon>Bacteria</taxon>
        <taxon>Pseudomonadati</taxon>
        <taxon>Pseudomonadota</taxon>
        <taxon>Gammaproteobacteria</taxon>
        <taxon>Oceanospirillales</taxon>
        <taxon>Oceanospirillaceae</taxon>
        <taxon>Venatoribacter</taxon>
    </lineage>
</organism>
<keyword evidence="3 5" id="KW-0238">DNA-binding</keyword>
<evidence type="ECO:0000313" key="7">
    <source>
        <dbReference type="Proteomes" id="UP000596074"/>
    </source>
</evidence>
<keyword evidence="7" id="KW-1185">Reference proteome</keyword>